<organism evidence="1 2">
    <name type="scientific">Coniosporium uncinatum</name>
    <dbReference type="NCBI Taxonomy" id="93489"/>
    <lineage>
        <taxon>Eukaryota</taxon>
        <taxon>Fungi</taxon>
        <taxon>Dikarya</taxon>
        <taxon>Ascomycota</taxon>
        <taxon>Pezizomycotina</taxon>
        <taxon>Dothideomycetes</taxon>
        <taxon>Dothideomycetes incertae sedis</taxon>
        <taxon>Coniosporium</taxon>
    </lineage>
</organism>
<name>A0ACC3D0Y6_9PEZI</name>
<accession>A0ACC3D0Y6</accession>
<reference evidence="1" key="1">
    <citation type="submission" date="2024-09" db="EMBL/GenBank/DDBJ databases">
        <title>Black Yeasts Isolated from many extreme environments.</title>
        <authorList>
            <person name="Coleine C."/>
            <person name="Stajich J.E."/>
            <person name="Selbmann L."/>
        </authorList>
    </citation>
    <scope>NUCLEOTIDE SEQUENCE</scope>
    <source>
        <strain evidence="1">CCFEE 5737</strain>
    </source>
</reference>
<evidence type="ECO:0000313" key="2">
    <source>
        <dbReference type="Proteomes" id="UP001186974"/>
    </source>
</evidence>
<protein>
    <submittedName>
        <fullName evidence="1">Uncharacterized protein</fullName>
    </submittedName>
</protein>
<dbReference type="Proteomes" id="UP001186974">
    <property type="component" value="Unassembled WGS sequence"/>
</dbReference>
<gene>
    <name evidence="1" type="ORF">LTS18_009100</name>
</gene>
<keyword evidence="2" id="KW-1185">Reference proteome</keyword>
<proteinExistence type="predicted"/>
<dbReference type="EMBL" id="JAWDJW010008777">
    <property type="protein sequence ID" value="KAK3060195.1"/>
    <property type="molecule type" value="Genomic_DNA"/>
</dbReference>
<comment type="caution">
    <text evidence="1">The sequence shown here is derived from an EMBL/GenBank/DDBJ whole genome shotgun (WGS) entry which is preliminary data.</text>
</comment>
<sequence length="625" mass="68751">MTSQTPAQKKGWGSLLSNAVAGLESRLDNILAEDAEASAKSRAADAAKKDVARQSALSPPPDGSRESSRSRVNKRLEERLARALVKGSDSRSASTAPADRTATVSPAPDTARTSVDSRAAETPRDGSQGASDATARAKEATPESEAEKATEEPTQTIAALGIPTLDVAEPKLSSARPSQESGRPSIDAPSQMSVASESSAAPTTNQRSAAEYEAEIVAQQSELHTHLERIDALQAKLSFLAKSAATVAKEAAGSAAPGSLNKKLAEKDEQIAQLLEEGQKLSKTELKHSGTIKQLRTRFTEEQKNAEEVKRRLARAEQQVTETAERARQAESQARQAQEGLKVVAKIEKDVDALSREKEAAGMLIADLRRQLNDATQRAQEAEKKAQSGALEKERKVVVDLREELENSKIEKKLLEDRSKKELQEAKEEAARQKEKATTVEAELRAEVLNLETKLEVLRARTEEVSSDVTGDSQAKLLRQIETLQTQYSLASENWQGIEGSLNSRVSALEKERDEIAKRETEVRKKAREVNTKSRRLEDELESVNDRARALEIDVQEQESQAQKLQSRLHQVEAALLDAKAESDRQKKLWETELQQRLEDERTKWRLENASHTPSESYFRGDSPA</sequence>
<evidence type="ECO:0000313" key="1">
    <source>
        <dbReference type="EMBL" id="KAK3060195.1"/>
    </source>
</evidence>
<feature type="non-terminal residue" evidence="1">
    <location>
        <position position="625"/>
    </location>
</feature>